<dbReference type="InParanoid" id="G4ZRC7"/>
<proteinExistence type="predicted"/>
<feature type="compositionally biased region" description="Polar residues" evidence="1">
    <location>
        <begin position="251"/>
        <end position="264"/>
    </location>
</feature>
<dbReference type="GeneID" id="20663645"/>
<protein>
    <submittedName>
        <fullName evidence="2">Uncharacterized protein</fullName>
    </submittedName>
</protein>
<dbReference type="AlphaFoldDB" id="G4ZRC7"/>
<evidence type="ECO:0000313" key="3">
    <source>
        <dbReference type="Proteomes" id="UP000002640"/>
    </source>
</evidence>
<name>G4ZRC7_PHYSP</name>
<organism evidence="2 3">
    <name type="scientific">Phytophthora sojae (strain P6497)</name>
    <name type="common">Soybean stem and root rot agent</name>
    <name type="synonym">Phytophthora megasperma f. sp. glycines</name>
    <dbReference type="NCBI Taxonomy" id="1094619"/>
    <lineage>
        <taxon>Eukaryota</taxon>
        <taxon>Sar</taxon>
        <taxon>Stramenopiles</taxon>
        <taxon>Oomycota</taxon>
        <taxon>Peronosporomycetes</taxon>
        <taxon>Peronosporales</taxon>
        <taxon>Peronosporaceae</taxon>
        <taxon>Phytophthora</taxon>
    </lineage>
</organism>
<gene>
    <name evidence="2" type="ORF">PHYSODRAFT_562329</name>
</gene>
<dbReference type="KEGG" id="psoj:PHYSODRAFT_562329"/>
<dbReference type="RefSeq" id="XP_009531241.1">
    <property type="nucleotide sequence ID" value="XM_009532946.1"/>
</dbReference>
<evidence type="ECO:0000256" key="1">
    <source>
        <dbReference type="SAM" id="MobiDB-lite"/>
    </source>
</evidence>
<evidence type="ECO:0000313" key="2">
    <source>
        <dbReference type="EMBL" id="EGZ13812.1"/>
    </source>
</evidence>
<feature type="region of interest" description="Disordered" evidence="1">
    <location>
        <begin position="244"/>
        <end position="281"/>
    </location>
</feature>
<dbReference type="Proteomes" id="UP000002640">
    <property type="component" value="Unassembled WGS sequence"/>
</dbReference>
<dbReference type="OMA" id="CAIWKEM"/>
<keyword evidence="3" id="KW-1185">Reference proteome</keyword>
<accession>G4ZRC7</accession>
<dbReference type="SMR" id="G4ZRC7"/>
<dbReference type="EMBL" id="JH159156">
    <property type="protein sequence ID" value="EGZ13812.1"/>
    <property type="molecule type" value="Genomic_DNA"/>
</dbReference>
<sequence length="361" mass="40700">MIARSLDSEPDIGQLINDFPQDGTDEAFDRFLRTHHSKKLRAACTQLGLHPQADPSTNHKDGYIELLIQYRRARLRGEVFSGNFRTKAKQKKKMGTFDVEGRTKHCGFRLANVLFSPTFFRRMVESGALPSTGVEVEPVDGRTKFWREVAVAYASENPQFDVVVGQIARYEGIDPRLAPHHSSAKLCAMWKDLTTRYEESLARWKQLGTDTVGLAHFCGDYLDGLYLHDWLQLRPIAVDPEQARASKRARTGNTIQQANENSSVGPPAEEQQVPAQRQSPRTLEERLLHVLDANSERRQVNKYDGVIYSSQAVRDTMSAIEALKRGGFDRTVIAQAEECMDAIVQVWLRELDNAGKRGADS</sequence>
<reference evidence="2 3" key="1">
    <citation type="journal article" date="2006" name="Science">
        <title>Phytophthora genome sequences uncover evolutionary origins and mechanisms of pathogenesis.</title>
        <authorList>
            <person name="Tyler B.M."/>
            <person name="Tripathy S."/>
            <person name="Zhang X."/>
            <person name="Dehal P."/>
            <person name="Jiang R.H."/>
            <person name="Aerts A."/>
            <person name="Arredondo F.D."/>
            <person name="Baxter L."/>
            <person name="Bensasson D."/>
            <person name="Beynon J.L."/>
            <person name="Chapman J."/>
            <person name="Damasceno C.M."/>
            <person name="Dorrance A.E."/>
            <person name="Dou D."/>
            <person name="Dickerman A.W."/>
            <person name="Dubchak I.L."/>
            <person name="Garbelotto M."/>
            <person name="Gijzen M."/>
            <person name="Gordon S.G."/>
            <person name="Govers F."/>
            <person name="Grunwald N.J."/>
            <person name="Huang W."/>
            <person name="Ivors K.L."/>
            <person name="Jones R.W."/>
            <person name="Kamoun S."/>
            <person name="Krampis K."/>
            <person name="Lamour K.H."/>
            <person name="Lee M.K."/>
            <person name="McDonald W.H."/>
            <person name="Medina M."/>
            <person name="Meijer H.J."/>
            <person name="Nordberg E.K."/>
            <person name="Maclean D.J."/>
            <person name="Ospina-Giraldo M.D."/>
            <person name="Morris P.F."/>
            <person name="Phuntumart V."/>
            <person name="Putnam N.H."/>
            <person name="Rash S."/>
            <person name="Rose J.K."/>
            <person name="Sakihama Y."/>
            <person name="Salamov A.A."/>
            <person name="Savidor A."/>
            <person name="Scheuring C.F."/>
            <person name="Smith B.M."/>
            <person name="Sobral B.W."/>
            <person name="Terry A."/>
            <person name="Torto-Alalibo T.A."/>
            <person name="Win J."/>
            <person name="Xu Z."/>
            <person name="Zhang H."/>
            <person name="Grigoriev I.V."/>
            <person name="Rokhsar D.S."/>
            <person name="Boore J.L."/>
        </authorList>
    </citation>
    <scope>NUCLEOTIDE SEQUENCE [LARGE SCALE GENOMIC DNA]</scope>
    <source>
        <strain evidence="2 3">P6497</strain>
    </source>
</reference>